<dbReference type="PANTHER" id="PTHR36649:SF28">
    <property type="entry name" value="UBIQUITIN-LIKE DOMAIN-CONTAINING PROTEIN"/>
    <property type="match status" value="1"/>
</dbReference>
<dbReference type="AlphaFoldDB" id="A0ABD1JIX1"/>
<dbReference type="SUPFAM" id="SSF56399">
    <property type="entry name" value="ADP-ribosylation"/>
    <property type="match status" value="1"/>
</dbReference>
<sequence length="260" mass="29483">MDRDILFEGLSAIVGVKVRPKSEASEELRRTYRPLQAHADVLSVTDLLSAVWFDTEYWQDVHERRTGCRTHPPSRNDLFVMDEEFFDPRFDCDFTNMHDTATYTRGNEVYKRPYGWRRFALKVLDKYADGNAWLGSAGHRTGSDPNEWPVSYHGTSQPGAQGIIGTHYIPGSGQAYGRGIYSTPDVKIAETHGYTKTFVSATNGKTYKVCLQNRINPSVRKICAYPDYWLVPVPAGTPPDQERKIVMGAIRPYNLLLKEA</sequence>
<evidence type="ECO:0000313" key="2">
    <source>
        <dbReference type="Proteomes" id="UP001591681"/>
    </source>
</evidence>
<keyword evidence="2" id="KW-1185">Reference proteome</keyword>
<organism evidence="1 2">
    <name type="scientific">Coilia grayii</name>
    <name type="common">Gray's grenadier anchovy</name>
    <dbReference type="NCBI Taxonomy" id="363190"/>
    <lineage>
        <taxon>Eukaryota</taxon>
        <taxon>Metazoa</taxon>
        <taxon>Chordata</taxon>
        <taxon>Craniata</taxon>
        <taxon>Vertebrata</taxon>
        <taxon>Euteleostomi</taxon>
        <taxon>Actinopterygii</taxon>
        <taxon>Neopterygii</taxon>
        <taxon>Teleostei</taxon>
        <taxon>Clupei</taxon>
        <taxon>Clupeiformes</taxon>
        <taxon>Clupeoidei</taxon>
        <taxon>Engraulidae</taxon>
        <taxon>Coilinae</taxon>
        <taxon>Coilia</taxon>
    </lineage>
</organism>
<accession>A0ABD1JIX1</accession>
<protein>
    <submittedName>
        <fullName evidence="1">Uncharacterized protein</fullName>
    </submittedName>
</protein>
<name>A0ABD1JIX1_9TELE</name>
<evidence type="ECO:0000313" key="1">
    <source>
        <dbReference type="EMBL" id="KAL2087103.1"/>
    </source>
</evidence>
<gene>
    <name evidence="1" type="ORF">ACEWY4_018162</name>
</gene>
<dbReference type="EMBL" id="JBHFQA010000015">
    <property type="protein sequence ID" value="KAL2087103.1"/>
    <property type="molecule type" value="Genomic_DNA"/>
</dbReference>
<dbReference type="PANTHER" id="PTHR36649">
    <property type="entry name" value="UBIQUITIN-LIKE DOMAIN-CONTAINING PROTEIN"/>
    <property type="match status" value="1"/>
</dbReference>
<dbReference type="Proteomes" id="UP001591681">
    <property type="component" value="Unassembled WGS sequence"/>
</dbReference>
<proteinExistence type="predicted"/>
<comment type="caution">
    <text evidence="1">The sequence shown here is derived from an EMBL/GenBank/DDBJ whole genome shotgun (WGS) entry which is preliminary data.</text>
</comment>
<reference evidence="1 2" key="1">
    <citation type="submission" date="2024-09" db="EMBL/GenBank/DDBJ databases">
        <title>A chromosome-level genome assembly of Gray's grenadier anchovy, Coilia grayii.</title>
        <authorList>
            <person name="Fu Z."/>
        </authorList>
    </citation>
    <scope>NUCLEOTIDE SEQUENCE [LARGE SCALE GENOMIC DNA]</scope>
    <source>
        <strain evidence="1">G4</strain>
        <tissue evidence="1">Muscle</tissue>
    </source>
</reference>